<proteinExistence type="inferred from homology"/>
<accession>A0A2M9G5J1</accession>
<keyword evidence="3 6" id="KW-0812">Transmembrane</keyword>
<dbReference type="GO" id="GO:0055085">
    <property type="term" value="P:transmembrane transport"/>
    <property type="evidence" value="ECO:0007669"/>
    <property type="project" value="TreeGrafter"/>
</dbReference>
<feature type="transmembrane region" description="Helical" evidence="6">
    <location>
        <begin position="37"/>
        <end position="55"/>
    </location>
</feature>
<evidence type="ECO:0008006" key="9">
    <source>
        <dbReference type="Google" id="ProtNLM"/>
    </source>
</evidence>
<comment type="similarity">
    <text evidence="2">Belongs to the autoinducer-2 exporter (AI-2E) (TC 2.A.86) family.</text>
</comment>
<dbReference type="RefSeq" id="WP_109792595.1">
    <property type="nucleotide sequence ID" value="NZ_PHIG01000011.1"/>
</dbReference>
<dbReference type="InterPro" id="IPR002549">
    <property type="entry name" value="AI-2E-like"/>
</dbReference>
<dbReference type="PANTHER" id="PTHR21716">
    <property type="entry name" value="TRANSMEMBRANE PROTEIN"/>
    <property type="match status" value="1"/>
</dbReference>
<gene>
    <name evidence="7" type="ORF">CVT23_03475</name>
</gene>
<sequence length="356" mass="37973">MNTDGGRSGNDYRMLLVVGVSLAVAGLLIYALPVLCLIFAGIIFGIFLSAAADVLSRRLRLPRAPALLIILIVLLATGMAMVFVIGPQVVEQAGELARRVPELWRASEAAIRRSEIGVTILNLVREAMGEPDALPDLSAIIAESTQMIGRLTGIFSSVVGTLFGAIIMIAMAAYIAFEPKLYRQGVLFVTPAHRRGMVNHMMDRVAVVVAWWFVGQGLSMLVLGSIMTLGLWVIGVPFALLFGLFTALMTFIPNLGPVIAAIPVLLMALTQSIEQTLLALILIVVLQNVEGLLLTPMVHRRIIALPPALVLAALLVLGSLVGLIGALIAMPLVATMIAAFEAAKRYENHEALEGSG</sequence>
<evidence type="ECO:0000256" key="1">
    <source>
        <dbReference type="ARBA" id="ARBA00004141"/>
    </source>
</evidence>
<comment type="caution">
    <text evidence="7">The sequence shown here is derived from an EMBL/GenBank/DDBJ whole genome shotgun (WGS) entry which is preliminary data.</text>
</comment>
<dbReference type="OrthoDB" id="5761230at2"/>
<evidence type="ECO:0000256" key="5">
    <source>
        <dbReference type="ARBA" id="ARBA00023136"/>
    </source>
</evidence>
<evidence type="ECO:0000256" key="3">
    <source>
        <dbReference type="ARBA" id="ARBA00022692"/>
    </source>
</evidence>
<dbReference type="GO" id="GO:0016020">
    <property type="term" value="C:membrane"/>
    <property type="evidence" value="ECO:0007669"/>
    <property type="project" value="UniProtKB-SubCell"/>
</dbReference>
<organism evidence="7 8">
    <name type="scientific">Minwuia thermotolerans</name>
    <dbReference type="NCBI Taxonomy" id="2056226"/>
    <lineage>
        <taxon>Bacteria</taxon>
        <taxon>Pseudomonadati</taxon>
        <taxon>Pseudomonadota</taxon>
        <taxon>Alphaproteobacteria</taxon>
        <taxon>Minwuiales</taxon>
        <taxon>Minwuiaceae</taxon>
        <taxon>Minwuia</taxon>
    </lineage>
</organism>
<reference evidence="7 8" key="1">
    <citation type="submission" date="2017-11" db="EMBL/GenBank/DDBJ databases">
        <title>Draft genome sequence of Rhizobiales bacterium SY3-13.</title>
        <authorList>
            <person name="Sun C."/>
        </authorList>
    </citation>
    <scope>NUCLEOTIDE SEQUENCE [LARGE SCALE GENOMIC DNA]</scope>
    <source>
        <strain evidence="7 8">SY3-13</strain>
    </source>
</reference>
<dbReference type="PANTHER" id="PTHR21716:SF62">
    <property type="entry name" value="TRANSPORT PROTEIN YDBI-RELATED"/>
    <property type="match status" value="1"/>
</dbReference>
<keyword evidence="5 6" id="KW-0472">Membrane</keyword>
<feature type="transmembrane region" description="Helical" evidence="6">
    <location>
        <begin position="205"/>
        <end position="234"/>
    </location>
</feature>
<comment type="subcellular location">
    <subcellularLocation>
        <location evidence="1">Membrane</location>
        <topology evidence="1">Multi-pass membrane protein</topology>
    </subcellularLocation>
</comment>
<dbReference type="Proteomes" id="UP000229498">
    <property type="component" value="Unassembled WGS sequence"/>
</dbReference>
<dbReference type="Pfam" id="PF01594">
    <property type="entry name" value="AI-2E_transport"/>
    <property type="match status" value="1"/>
</dbReference>
<evidence type="ECO:0000313" key="8">
    <source>
        <dbReference type="Proteomes" id="UP000229498"/>
    </source>
</evidence>
<dbReference type="EMBL" id="PHIG01000011">
    <property type="protein sequence ID" value="PJK30936.1"/>
    <property type="molecule type" value="Genomic_DNA"/>
</dbReference>
<feature type="transmembrane region" description="Helical" evidence="6">
    <location>
        <begin position="240"/>
        <end position="265"/>
    </location>
</feature>
<feature type="transmembrane region" description="Helical" evidence="6">
    <location>
        <begin position="277"/>
        <end position="298"/>
    </location>
</feature>
<evidence type="ECO:0000313" key="7">
    <source>
        <dbReference type="EMBL" id="PJK30936.1"/>
    </source>
</evidence>
<feature type="transmembrane region" description="Helical" evidence="6">
    <location>
        <begin position="67"/>
        <end position="86"/>
    </location>
</feature>
<evidence type="ECO:0000256" key="2">
    <source>
        <dbReference type="ARBA" id="ARBA00009773"/>
    </source>
</evidence>
<protein>
    <recommendedName>
        <fullName evidence="9">AI-2E family transporter</fullName>
    </recommendedName>
</protein>
<feature type="transmembrane region" description="Helical" evidence="6">
    <location>
        <begin position="310"/>
        <end position="340"/>
    </location>
</feature>
<feature type="transmembrane region" description="Helical" evidence="6">
    <location>
        <begin position="154"/>
        <end position="177"/>
    </location>
</feature>
<dbReference type="AlphaFoldDB" id="A0A2M9G5J1"/>
<name>A0A2M9G5J1_9PROT</name>
<evidence type="ECO:0000256" key="6">
    <source>
        <dbReference type="SAM" id="Phobius"/>
    </source>
</evidence>
<keyword evidence="4 6" id="KW-1133">Transmembrane helix</keyword>
<evidence type="ECO:0000256" key="4">
    <source>
        <dbReference type="ARBA" id="ARBA00022989"/>
    </source>
</evidence>
<keyword evidence="8" id="KW-1185">Reference proteome</keyword>